<sequence>ATRRAAQLHARARTRVVPAPGGQARRPGPRGPAQVHHRRNRAPARAQPPGDGPAVPGAEAAFGGRGRGGAHRGPAEAAPAARAGKGQRRDHRRVRNLPRHDAPARAGGRPGALAPAAAAGRVRARGALPQRQPQAPRKGAAGRSRPQEV</sequence>
<feature type="compositionally biased region" description="Low complexity" evidence="1">
    <location>
        <begin position="18"/>
        <end position="34"/>
    </location>
</feature>
<accession>A0A6J4LYA7</accession>
<feature type="region of interest" description="Disordered" evidence="1">
    <location>
        <begin position="1"/>
        <end position="149"/>
    </location>
</feature>
<feature type="compositionally biased region" description="Low complexity" evidence="1">
    <location>
        <begin position="75"/>
        <end position="84"/>
    </location>
</feature>
<evidence type="ECO:0000256" key="1">
    <source>
        <dbReference type="SAM" id="MobiDB-lite"/>
    </source>
</evidence>
<reference evidence="2" key="1">
    <citation type="submission" date="2020-02" db="EMBL/GenBank/DDBJ databases">
        <authorList>
            <person name="Meier V. D."/>
        </authorList>
    </citation>
    <scope>NUCLEOTIDE SEQUENCE</scope>
    <source>
        <strain evidence="2">AVDCRST_MAG89</strain>
    </source>
</reference>
<feature type="compositionally biased region" description="Basic residues" evidence="1">
    <location>
        <begin position="85"/>
        <end position="97"/>
    </location>
</feature>
<organism evidence="2">
    <name type="scientific">uncultured Gemmatimonadota bacterium</name>
    <dbReference type="NCBI Taxonomy" id="203437"/>
    <lineage>
        <taxon>Bacteria</taxon>
        <taxon>Pseudomonadati</taxon>
        <taxon>Gemmatimonadota</taxon>
        <taxon>environmental samples</taxon>
    </lineage>
</organism>
<evidence type="ECO:0000313" key="2">
    <source>
        <dbReference type="EMBL" id="CAA9345373.1"/>
    </source>
</evidence>
<gene>
    <name evidence="2" type="ORF">AVDCRST_MAG89-2833</name>
</gene>
<feature type="compositionally biased region" description="Low complexity" evidence="1">
    <location>
        <begin position="104"/>
        <end position="129"/>
    </location>
</feature>
<dbReference type="EMBL" id="CADCTV010000593">
    <property type="protein sequence ID" value="CAA9345373.1"/>
    <property type="molecule type" value="Genomic_DNA"/>
</dbReference>
<protein>
    <submittedName>
        <fullName evidence="2">Uncharacterized protein</fullName>
    </submittedName>
</protein>
<feature type="non-terminal residue" evidence="2">
    <location>
        <position position="149"/>
    </location>
</feature>
<proteinExistence type="predicted"/>
<feature type="non-terminal residue" evidence="2">
    <location>
        <position position="1"/>
    </location>
</feature>
<dbReference type="AlphaFoldDB" id="A0A6J4LYA7"/>
<name>A0A6J4LYA7_9BACT</name>